<dbReference type="Proteomes" id="UP001500253">
    <property type="component" value="Unassembled WGS sequence"/>
</dbReference>
<proteinExistence type="predicted"/>
<sequence>MLSVLRYAVPLLAVALWLTPAFLHPATGHISAAARWRAGPEEATPAAAPPTAAERAAEAARAAALAGPRCPDPAPVRYVTGANDTGNAGDNCVAGPQGAAQALVPAPVAPPALTGLPPRDRPYDTDATRAPPDHAVRALDLHQLQVLRN</sequence>
<evidence type="ECO:0000313" key="3">
    <source>
        <dbReference type="Proteomes" id="UP001500253"/>
    </source>
</evidence>
<organism evidence="2 3">
    <name type="scientific">Streptomyces cuspidosporus</name>
    <dbReference type="NCBI Taxonomy" id="66882"/>
    <lineage>
        <taxon>Bacteria</taxon>
        <taxon>Bacillati</taxon>
        <taxon>Actinomycetota</taxon>
        <taxon>Actinomycetes</taxon>
        <taxon>Kitasatosporales</taxon>
        <taxon>Streptomycetaceae</taxon>
        <taxon>Streptomyces</taxon>
    </lineage>
</organism>
<feature type="compositionally biased region" description="Low complexity" evidence="1">
    <location>
        <begin position="41"/>
        <end position="69"/>
    </location>
</feature>
<feature type="region of interest" description="Disordered" evidence="1">
    <location>
        <begin position="109"/>
        <end position="132"/>
    </location>
</feature>
<feature type="region of interest" description="Disordered" evidence="1">
    <location>
        <begin position="41"/>
        <end position="73"/>
    </location>
</feature>
<gene>
    <name evidence="2" type="ORF">GCM10010246_78400</name>
</gene>
<evidence type="ECO:0000313" key="2">
    <source>
        <dbReference type="EMBL" id="GAA2372254.1"/>
    </source>
</evidence>
<accession>A0ABP5U8A7</accession>
<evidence type="ECO:0000256" key="1">
    <source>
        <dbReference type="SAM" id="MobiDB-lite"/>
    </source>
</evidence>
<feature type="compositionally biased region" description="Basic and acidic residues" evidence="1">
    <location>
        <begin position="118"/>
        <end position="132"/>
    </location>
</feature>
<reference evidence="3" key="1">
    <citation type="journal article" date="2019" name="Int. J. Syst. Evol. Microbiol.">
        <title>The Global Catalogue of Microorganisms (GCM) 10K type strain sequencing project: providing services to taxonomists for standard genome sequencing and annotation.</title>
        <authorList>
            <consortium name="The Broad Institute Genomics Platform"/>
            <consortium name="The Broad Institute Genome Sequencing Center for Infectious Disease"/>
            <person name="Wu L."/>
            <person name="Ma J."/>
        </authorList>
    </citation>
    <scope>NUCLEOTIDE SEQUENCE [LARGE SCALE GENOMIC DNA]</scope>
    <source>
        <strain evidence="3">JCM 4316</strain>
    </source>
</reference>
<protein>
    <submittedName>
        <fullName evidence="2">Uncharacterized protein</fullName>
    </submittedName>
</protein>
<comment type="caution">
    <text evidence="2">The sequence shown here is derived from an EMBL/GenBank/DDBJ whole genome shotgun (WGS) entry which is preliminary data.</text>
</comment>
<name>A0ABP5U8A7_9ACTN</name>
<keyword evidence="3" id="KW-1185">Reference proteome</keyword>
<dbReference type="EMBL" id="BAAASD010000060">
    <property type="protein sequence ID" value="GAA2372254.1"/>
    <property type="molecule type" value="Genomic_DNA"/>
</dbReference>